<keyword evidence="3" id="KW-1185">Reference proteome</keyword>
<dbReference type="AlphaFoldDB" id="E6SLG9"/>
<dbReference type="Proteomes" id="UP000008915">
    <property type="component" value="Chromosome"/>
</dbReference>
<feature type="compositionally biased region" description="Low complexity" evidence="1">
    <location>
        <begin position="237"/>
        <end position="256"/>
    </location>
</feature>
<reference evidence="2 3" key="1">
    <citation type="journal article" date="2010" name="Stand. Genomic Sci.">
        <title>Complete genome sequence of Thermaerobacter marianensis type strain (7p75a).</title>
        <authorList>
            <person name="Han C."/>
            <person name="Gu W."/>
            <person name="Zhang X."/>
            <person name="Lapidus A."/>
            <person name="Nolan M."/>
            <person name="Copeland A."/>
            <person name="Lucas S."/>
            <person name="Del Rio T.G."/>
            <person name="Tice H."/>
            <person name="Cheng J.F."/>
            <person name="Tapia R."/>
            <person name="Goodwin L."/>
            <person name="Pitluck S."/>
            <person name="Pagani I."/>
            <person name="Ivanova N."/>
            <person name="Mavromatis K."/>
            <person name="Mikhailova N."/>
            <person name="Pati A."/>
            <person name="Chen A."/>
            <person name="Palaniappan K."/>
            <person name="Land M."/>
            <person name="Hauser L."/>
            <person name="Chang Y.J."/>
            <person name="Jeffries C.D."/>
            <person name="Schneider S."/>
            <person name="Rohde M."/>
            <person name="Goker M."/>
            <person name="Pukall R."/>
            <person name="Woyke T."/>
            <person name="Bristow J."/>
            <person name="Eisen J.A."/>
            <person name="Markowitz V."/>
            <person name="Hugenholtz P."/>
            <person name="Kyrpides N.C."/>
            <person name="Klenk H.P."/>
            <person name="Detter J.C."/>
        </authorList>
    </citation>
    <scope>NUCLEOTIDE SEQUENCE [LARGE SCALE GENOMIC DNA]</scope>
    <source>
        <strain evidence="3">ATCC 700841 / DSM 12885 / JCM 10246 / 7p75a</strain>
    </source>
</reference>
<reference evidence="3" key="2">
    <citation type="journal article" date="2010" name="Stand. Genomic Sci.">
        <title>Complete genome sequence of Thermaerobacter marianensis type strain (7p75aT).</title>
        <authorList>
            <person name="Han C."/>
            <person name="Gu W."/>
            <person name="Zhang X."/>
            <person name="Lapidus A."/>
            <person name="Nolan M."/>
            <person name="Copeland A."/>
            <person name="Lucas S."/>
            <person name="Glavina Del Rio T."/>
            <person name="Tice H."/>
            <person name="Cheng J."/>
            <person name="Tapia R."/>
            <person name="Goodwin L."/>
            <person name="Pitluck S."/>
            <person name="Pagani I."/>
            <person name="Ivanova N."/>
            <person name="Mavromatis K."/>
            <person name="Mikhailova N."/>
            <person name="Pati A."/>
            <person name="Chen A."/>
            <person name="Palaniappan K."/>
            <person name="Land M."/>
            <person name="Hauser L."/>
            <person name="Chang Y."/>
            <person name="Jeffries C."/>
            <person name="Schneider S."/>
            <person name="Rohde M."/>
            <person name="Goker M."/>
            <person name="Pukall R."/>
            <person name="Woyke T."/>
            <person name="Bristow J."/>
            <person name="Eisen J."/>
            <person name="Markowitz V."/>
            <person name="Hugenholtz P."/>
            <person name="Kyrpides N."/>
            <person name="Klenk H."/>
            <person name="Detter J."/>
        </authorList>
    </citation>
    <scope>NUCLEOTIDE SEQUENCE [LARGE SCALE GENOMIC DNA]</scope>
    <source>
        <strain evidence="3">ATCC 700841 / DSM 12885 / JCM 10246 / 7p75a</strain>
    </source>
</reference>
<feature type="region of interest" description="Disordered" evidence="1">
    <location>
        <begin position="228"/>
        <end position="329"/>
    </location>
</feature>
<feature type="region of interest" description="Disordered" evidence="1">
    <location>
        <begin position="1"/>
        <end position="112"/>
    </location>
</feature>
<proteinExistence type="predicted"/>
<gene>
    <name evidence="2" type="ordered locus">Tmar_2334</name>
</gene>
<feature type="compositionally biased region" description="Basic and acidic residues" evidence="1">
    <location>
        <begin position="37"/>
        <end position="46"/>
    </location>
</feature>
<feature type="compositionally biased region" description="Low complexity" evidence="1">
    <location>
        <begin position="275"/>
        <end position="285"/>
    </location>
</feature>
<dbReference type="EMBL" id="CP002344">
    <property type="protein sequence ID" value="ADU52411.1"/>
    <property type="molecule type" value="Genomic_DNA"/>
</dbReference>
<evidence type="ECO:0000313" key="3">
    <source>
        <dbReference type="Proteomes" id="UP000008915"/>
    </source>
</evidence>
<name>E6SLG9_THEM7</name>
<accession>E6SLG9</accession>
<evidence type="ECO:0000256" key="1">
    <source>
        <dbReference type="SAM" id="MobiDB-lite"/>
    </source>
</evidence>
<feature type="compositionally biased region" description="Pro residues" evidence="1">
    <location>
        <begin position="319"/>
        <end position="329"/>
    </location>
</feature>
<protein>
    <submittedName>
        <fullName evidence="2">Uncharacterized protein</fullName>
    </submittedName>
</protein>
<dbReference type="HOGENOM" id="CLU_844496_0_0_9"/>
<sequence>MDREPSLPWHLVKGRAGESTPPRPPAGNGPTVGGKPELPRLGDRLPGKGLPAHAPPAGGRLADGPAGGQPRTLPAGRRQPSPISPTSGDRRGRQPAVTHPQLPRRQPAENPWGRVPAYSELARCARRLAAGHTERRYLYILCRERTPHGSAFFYVKSRVETWQEGRLVGEDFGVQRLPVRDDETTARATFQRVTEARVPVSPVHLTDILRDLALLAAEQPARWPLPAVHRRSRSRSRAPAAARIFARPFEARPAGARSRRAPDPQPAPQDERGLAAASPGPGAEEPGADRGGPAGQGAVSRVVKAAGERTVRPAGPRKGMPPEPGRGRA</sequence>
<dbReference type="KEGG" id="tmr:Tmar_2334"/>
<evidence type="ECO:0000313" key="2">
    <source>
        <dbReference type="EMBL" id="ADU52411.1"/>
    </source>
</evidence>
<organism evidence="2 3">
    <name type="scientific">Thermaerobacter marianensis (strain ATCC 700841 / DSM 12885 / JCM 10246 / 7p75a)</name>
    <dbReference type="NCBI Taxonomy" id="644966"/>
    <lineage>
        <taxon>Bacteria</taxon>
        <taxon>Bacillati</taxon>
        <taxon>Bacillota</taxon>
        <taxon>Clostridia</taxon>
        <taxon>Eubacteriales</taxon>
        <taxon>Clostridiales Family XVII. Incertae Sedis</taxon>
        <taxon>Thermaerobacter</taxon>
    </lineage>
</organism>